<evidence type="ECO:0000313" key="1">
    <source>
        <dbReference type="EMBL" id="JAH09543.1"/>
    </source>
</evidence>
<proteinExistence type="predicted"/>
<name>A0A0E9Q085_ANGAN</name>
<sequence length="35" mass="4213">MFKAEWIISHYCDIVLYDLAFAQQYAKAVYIRDNL</sequence>
<dbReference type="EMBL" id="GBXM01099034">
    <property type="protein sequence ID" value="JAH09543.1"/>
    <property type="molecule type" value="Transcribed_RNA"/>
</dbReference>
<organism evidence="1">
    <name type="scientific">Anguilla anguilla</name>
    <name type="common">European freshwater eel</name>
    <name type="synonym">Muraena anguilla</name>
    <dbReference type="NCBI Taxonomy" id="7936"/>
    <lineage>
        <taxon>Eukaryota</taxon>
        <taxon>Metazoa</taxon>
        <taxon>Chordata</taxon>
        <taxon>Craniata</taxon>
        <taxon>Vertebrata</taxon>
        <taxon>Euteleostomi</taxon>
        <taxon>Actinopterygii</taxon>
        <taxon>Neopterygii</taxon>
        <taxon>Teleostei</taxon>
        <taxon>Anguilliformes</taxon>
        <taxon>Anguillidae</taxon>
        <taxon>Anguilla</taxon>
    </lineage>
</organism>
<accession>A0A0E9Q085</accession>
<reference evidence="1" key="2">
    <citation type="journal article" date="2015" name="Fish Shellfish Immunol.">
        <title>Early steps in the European eel (Anguilla anguilla)-Vibrio vulnificus interaction in the gills: Role of the RtxA13 toxin.</title>
        <authorList>
            <person name="Callol A."/>
            <person name="Pajuelo D."/>
            <person name="Ebbesson L."/>
            <person name="Teles M."/>
            <person name="MacKenzie S."/>
            <person name="Amaro C."/>
        </authorList>
    </citation>
    <scope>NUCLEOTIDE SEQUENCE</scope>
</reference>
<dbReference type="AlphaFoldDB" id="A0A0E9Q085"/>
<protein>
    <submittedName>
        <fullName evidence="1">Uncharacterized protein</fullName>
    </submittedName>
</protein>
<reference evidence="1" key="1">
    <citation type="submission" date="2014-11" db="EMBL/GenBank/DDBJ databases">
        <authorList>
            <person name="Amaro Gonzalez C."/>
        </authorList>
    </citation>
    <scope>NUCLEOTIDE SEQUENCE</scope>
</reference>